<evidence type="ECO:0000256" key="1">
    <source>
        <dbReference type="ARBA" id="ARBA00022801"/>
    </source>
</evidence>
<dbReference type="SUPFAM" id="SSF55545">
    <property type="entry name" value="beta-N-acetylhexosaminidase-like domain"/>
    <property type="match status" value="1"/>
</dbReference>
<evidence type="ECO:0000313" key="3">
    <source>
        <dbReference type="Proteomes" id="UP000317036"/>
    </source>
</evidence>
<reference evidence="2 3" key="1">
    <citation type="submission" date="2019-07" db="EMBL/GenBank/DDBJ databases">
        <authorList>
            <person name="Kim J."/>
        </authorList>
    </citation>
    <scope>NUCLEOTIDE SEQUENCE [LARGE SCALE GENOMIC DNA]</scope>
    <source>
        <strain evidence="2 3">JC52</strain>
    </source>
</reference>
<dbReference type="GO" id="GO:0016787">
    <property type="term" value="F:hydrolase activity"/>
    <property type="evidence" value="ECO:0007669"/>
    <property type="project" value="UniProtKB-KW"/>
</dbReference>
<protein>
    <submittedName>
        <fullName evidence="2">Uncharacterized protein</fullName>
    </submittedName>
</protein>
<dbReference type="OrthoDB" id="99887at2"/>
<dbReference type="EMBL" id="VNJI01000108">
    <property type="protein sequence ID" value="TVX97559.1"/>
    <property type="molecule type" value="Genomic_DNA"/>
</dbReference>
<name>A0A559JCF7_9BACL</name>
<dbReference type="RefSeq" id="WP_144855324.1">
    <property type="nucleotide sequence ID" value="NZ_VNJI01000108.1"/>
</dbReference>
<dbReference type="GO" id="GO:0005975">
    <property type="term" value="P:carbohydrate metabolic process"/>
    <property type="evidence" value="ECO:0007669"/>
    <property type="project" value="UniProtKB-ARBA"/>
</dbReference>
<keyword evidence="3" id="KW-1185">Reference proteome</keyword>
<proteinExistence type="predicted"/>
<comment type="caution">
    <text evidence="2">The sequence shown here is derived from an EMBL/GenBank/DDBJ whole genome shotgun (WGS) entry which is preliminary data.</text>
</comment>
<organism evidence="2 3">
    <name type="scientific">Paenibacillus cremeus</name>
    <dbReference type="NCBI Taxonomy" id="2163881"/>
    <lineage>
        <taxon>Bacteria</taxon>
        <taxon>Bacillati</taxon>
        <taxon>Bacillota</taxon>
        <taxon>Bacilli</taxon>
        <taxon>Bacillales</taxon>
        <taxon>Paenibacillaceae</taxon>
        <taxon>Paenibacillus</taxon>
    </lineage>
</organism>
<dbReference type="AlphaFoldDB" id="A0A559JCF7"/>
<keyword evidence="1" id="KW-0378">Hydrolase</keyword>
<sequence>MSILTSTSTPQVVLVMDNTFASSQAVLWAQQTLAEALQKREISTARMDHYNEASKAAVHIVISGVDSGHDSEIESAGLDLPKAAESFAVAVSGNRLVLVAPDERGMVYALLELADRVQHGSDILSELLAIVSFADRPANQIRSVMRNFSCELEDKDWFYDKSFWDEYLTELISQRFNRFTMSFGMAYDYGHDPNVHDNYFNFTYPYLLQVPGYKVKVTELSEEERQRNYDTLRYISEEAKRRGLHFQLGLWNQSYVYLESPNMNYNIEGINADNHAEYCRDALQHLLKEFPAIDGLTLRIHYESGIHEPAYEFWKVVLSGTLDVGRPIEIDMHAKGLNDELLKGALATGQPIYISPKYWAEHMGLGYHQAAIRESEFGSKESTTESLNAITANSRRFTRYGYADYLRDDRQYGVLFRIWPGTQKLLLWGDPAIASAYGRASHFSGTQGVEWCEPMTYKGRKGTGAIGGREPYLDKALQLPNRDWVKHKYTYRLWGRLLYNPDANPASWQRFLRTEFGDAAYAYEQALAYASRIMPYFVTAHLPSASNAIYWAEMSSNLPIVRTGPTRYDHDTPKPGTFGVASPIDSALFYRVDDFTDDIIKGFRLGKYSPLEIAERLEQFSAGAERYLNQAIEVVEDKERADFRRFSIDVTMLIEMGRFFAGKFRAALAYSLYERTFDTAFLDQAVELYRSAINHWKQVIEVSKDVYKADITFGMFPEIRGHWADRLPAIEEDLQALERLASEARNGAAKPVLMEKRDAASRFLQTNAENRRLAYTHEVPVRMKKGQALELCISIPEAPKGLSVRLHYRHADQSKRYVVAEMSQDKTIFSACVPGNYTDSPYDLVYFFEFRDSGGDAWLVPGFNEQVSNDPYYVVSAR</sequence>
<evidence type="ECO:0000313" key="2">
    <source>
        <dbReference type="EMBL" id="TVX97559.1"/>
    </source>
</evidence>
<dbReference type="InterPro" id="IPR029018">
    <property type="entry name" value="Hex-like_dom2"/>
</dbReference>
<accession>A0A559JCF7</accession>
<gene>
    <name evidence="2" type="ORF">FPZ49_35035</name>
</gene>
<dbReference type="Proteomes" id="UP000317036">
    <property type="component" value="Unassembled WGS sequence"/>
</dbReference>